<dbReference type="OrthoDB" id="5771769at2759"/>
<keyword evidence="13" id="KW-1185">Reference proteome</keyword>
<feature type="region of interest" description="Disordered" evidence="9">
    <location>
        <begin position="131"/>
        <end position="177"/>
    </location>
</feature>
<dbReference type="GO" id="GO:0005634">
    <property type="term" value="C:nucleus"/>
    <property type="evidence" value="ECO:0007669"/>
    <property type="project" value="TreeGrafter"/>
</dbReference>
<evidence type="ECO:0000256" key="4">
    <source>
        <dbReference type="ARBA" id="ARBA00023015"/>
    </source>
</evidence>
<dbReference type="EMBL" id="JPKZ01003284">
    <property type="protein sequence ID" value="KHN72212.1"/>
    <property type="molecule type" value="Genomic_DNA"/>
</dbReference>
<evidence type="ECO:0000256" key="3">
    <source>
        <dbReference type="ARBA" id="ARBA00022833"/>
    </source>
</evidence>
<dbReference type="GO" id="GO:0071376">
    <property type="term" value="P:cellular response to corticotropin-releasing hormone stimulus"/>
    <property type="evidence" value="ECO:0007669"/>
    <property type="project" value="TreeGrafter"/>
</dbReference>
<feature type="compositionally biased region" description="Low complexity" evidence="9">
    <location>
        <begin position="140"/>
        <end position="155"/>
    </location>
</feature>
<dbReference type="Gene3D" id="1.10.565.10">
    <property type="entry name" value="Retinoid X Receptor"/>
    <property type="match status" value="1"/>
</dbReference>
<dbReference type="SUPFAM" id="SSF57716">
    <property type="entry name" value="Glucocorticoid receptor-like (DNA-binding domain)"/>
    <property type="match status" value="1"/>
</dbReference>
<organism evidence="12 13">
    <name type="scientific">Toxocara canis</name>
    <name type="common">Canine roundworm</name>
    <dbReference type="NCBI Taxonomy" id="6265"/>
    <lineage>
        <taxon>Eukaryota</taxon>
        <taxon>Metazoa</taxon>
        <taxon>Ecdysozoa</taxon>
        <taxon>Nematoda</taxon>
        <taxon>Chromadorea</taxon>
        <taxon>Rhabditida</taxon>
        <taxon>Spirurina</taxon>
        <taxon>Ascaridomorpha</taxon>
        <taxon>Ascaridoidea</taxon>
        <taxon>Toxocaridae</taxon>
        <taxon>Toxocara</taxon>
    </lineage>
</organism>
<name>A0A0B2USX3_TOXCA</name>
<dbReference type="Pfam" id="PF00105">
    <property type="entry name" value="zf-C4"/>
    <property type="match status" value="1"/>
</dbReference>
<evidence type="ECO:0000256" key="8">
    <source>
        <dbReference type="ARBA" id="ARBA00023242"/>
    </source>
</evidence>
<accession>A0A0B2USX3</accession>
<feature type="domain" description="NR LBD" evidence="11">
    <location>
        <begin position="480"/>
        <end position="721"/>
    </location>
</feature>
<evidence type="ECO:0000259" key="10">
    <source>
        <dbReference type="PROSITE" id="PS51030"/>
    </source>
</evidence>
<dbReference type="PROSITE" id="PS51843">
    <property type="entry name" value="NR_LBD"/>
    <property type="match status" value="1"/>
</dbReference>
<dbReference type="OMA" id="RAVCQHY"/>
<keyword evidence="6" id="KW-0804">Transcription</keyword>
<evidence type="ECO:0000256" key="7">
    <source>
        <dbReference type="ARBA" id="ARBA00023170"/>
    </source>
</evidence>
<keyword evidence="5" id="KW-0238">DNA-binding</keyword>
<dbReference type="Proteomes" id="UP000031036">
    <property type="component" value="Unassembled WGS sequence"/>
</dbReference>
<evidence type="ECO:0000256" key="6">
    <source>
        <dbReference type="ARBA" id="ARBA00023163"/>
    </source>
</evidence>
<evidence type="ECO:0000313" key="13">
    <source>
        <dbReference type="Proteomes" id="UP000031036"/>
    </source>
</evidence>
<dbReference type="GO" id="GO:0035259">
    <property type="term" value="F:nuclear glucocorticoid receptor binding"/>
    <property type="evidence" value="ECO:0007669"/>
    <property type="project" value="TreeGrafter"/>
</dbReference>
<sequence length="721" mass="78391">MLLQQCVGPLESSVNCLSHPELYSQSNPETLCVAAKASAVFDGCRSSCAHSFEFAASESADVDSANNAVNNFVDGTCRNQLGIQESRVLDNGDYENGLFKMAAPEKRLFSDHIELFMDDLCGSQRQLSSNTEESAFGVDQSTSAQQTSSQLATASNTEKKASEPTKRDEGRGRLLDETDQDLDRLLSMFDAQECQPSVAGTMDQKSMPILKSEAISPQSQPSTSHPSPAYRDFFLPGATPAYQHPMHGFFTGFDFPRASFGGQHSELMPPPFTAQNFPAPSFIDVPHSHPPPAHQNTGQAAPPFQFSYGALAQGVVSESRRGSQGTISSGSTTPSPLNQPTSPSFGAPANLVRFSMFSEPVGGSSSGLQATASSETFGEDKLCAVCSDRAVCQHYGARTCEGCKGFFKRTVQKKAQYVCTGNKNCTIDKRFRSRCQYCRFQKCIAVGMVKEVVRYGSLSGRRGRLPSKTKLVHSDDPPSPPLPLLTLINKAYSDSKTVTEGFTTFGGTVEQLLMALDEEFRSFMHFVEKIPGSSEISQADTITLIEQNFFALLALKLCNRWSEGSSSVQLDQFELDISIVPAPFKLLFAEIHEEAIRFNRIIQWDPSSFAALFALQFLNRSESPTEPLSSEAAADRLRGTITSALKDHCCSVSPPHTKKLQTIISQVECFAKFERLGAEALSACAAAGVHLPMRANGVLLRLGQLASTSAKMDFGDFSFCQ</sequence>
<dbReference type="PROSITE" id="PS51030">
    <property type="entry name" value="NUCLEAR_REC_DBD_2"/>
    <property type="match status" value="1"/>
</dbReference>
<dbReference type="GO" id="GO:0005667">
    <property type="term" value="C:transcription regulator complex"/>
    <property type="evidence" value="ECO:0007669"/>
    <property type="project" value="TreeGrafter"/>
</dbReference>
<protein>
    <submittedName>
        <fullName evidence="12">Nuclear hormone receptor family member nhr-6</fullName>
    </submittedName>
</protein>
<dbReference type="InterPro" id="IPR035500">
    <property type="entry name" value="NHR-like_dom_sf"/>
</dbReference>
<feature type="compositionally biased region" description="Basic and acidic residues" evidence="9">
    <location>
        <begin position="157"/>
        <end position="177"/>
    </location>
</feature>
<dbReference type="PROSITE" id="PS00031">
    <property type="entry name" value="NUCLEAR_REC_DBD_1"/>
    <property type="match status" value="1"/>
</dbReference>
<keyword evidence="4" id="KW-0805">Transcription regulation</keyword>
<evidence type="ECO:0000259" key="11">
    <source>
        <dbReference type="PROSITE" id="PS51843"/>
    </source>
</evidence>
<keyword evidence="8" id="KW-0539">Nucleus</keyword>
<dbReference type="InterPro" id="IPR000536">
    <property type="entry name" value="Nucl_hrmn_rcpt_lig-bd"/>
</dbReference>
<gene>
    <name evidence="12" type="primary">nhr-6</name>
    <name evidence="12" type="ORF">Tcan_03935</name>
</gene>
<evidence type="ECO:0000256" key="1">
    <source>
        <dbReference type="ARBA" id="ARBA00022723"/>
    </source>
</evidence>
<dbReference type="FunFam" id="3.30.50.10:FF:000116">
    <property type="entry name" value="Nuclear receptor subfamily 4, group A, member 1"/>
    <property type="match status" value="1"/>
</dbReference>
<dbReference type="GO" id="GO:0000981">
    <property type="term" value="F:DNA-binding transcription factor activity, RNA polymerase II-specific"/>
    <property type="evidence" value="ECO:0007669"/>
    <property type="project" value="TreeGrafter"/>
</dbReference>
<proteinExistence type="predicted"/>
<dbReference type="Gene3D" id="3.30.50.10">
    <property type="entry name" value="Erythroid Transcription Factor GATA-1, subunit A"/>
    <property type="match status" value="1"/>
</dbReference>
<dbReference type="InterPro" id="IPR013088">
    <property type="entry name" value="Znf_NHR/GATA"/>
</dbReference>
<keyword evidence="3" id="KW-0862">Zinc</keyword>
<comment type="caution">
    <text evidence="12">The sequence shown here is derived from an EMBL/GenBank/DDBJ whole genome shotgun (WGS) entry which is preliminary data.</text>
</comment>
<evidence type="ECO:0000313" key="12">
    <source>
        <dbReference type="EMBL" id="KHN72212.1"/>
    </source>
</evidence>
<dbReference type="PANTHER" id="PTHR24085:SF4">
    <property type="entry name" value="NUCLEAR HORMONE RECEPTOR HR38-RELATED"/>
    <property type="match status" value="1"/>
</dbReference>
<feature type="domain" description="Nuclear receptor" evidence="10">
    <location>
        <begin position="380"/>
        <end position="455"/>
    </location>
</feature>
<keyword evidence="1" id="KW-0479">Metal-binding</keyword>
<keyword evidence="2" id="KW-0863">Zinc-finger</keyword>
<dbReference type="SMART" id="SM00399">
    <property type="entry name" value="ZnF_C4"/>
    <property type="match status" value="1"/>
</dbReference>
<feature type="region of interest" description="Disordered" evidence="9">
    <location>
        <begin position="315"/>
        <end position="344"/>
    </location>
</feature>
<feature type="region of interest" description="Disordered" evidence="9">
    <location>
        <begin position="284"/>
        <end position="303"/>
    </location>
</feature>
<dbReference type="PRINTS" id="PR00047">
    <property type="entry name" value="STROIDFINGER"/>
</dbReference>
<dbReference type="GO" id="GO:0000978">
    <property type="term" value="F:RNA polymerase II cis-regulatory region sequence-specific DNA binding"/>
    <property type="evidence" value="ECO:0007669"/>
    <property type="project" value="TreeGrafter"/>
</dbReference>
<dbReference type="PANTHER" id="PTHR24085">
    <property type="entry name" value="NUCLEAR HORMONE RECEPTOR"/>
    <property type="match status" value="1"/>
</dbReference>
<reference evidence="12 13" key="1">
    <citation type="submission" date="2014-11" db="EMBL/GenBank/DDBJ databases">
        <title>Genetic blueprint of the zoonotic pathogen Toxocara canis.</title>
        <authorList>
            <person name="Zhu X.-Q."/>
            <person name="Korhonen P.K."/>
            <person name="Cai H."/>
            <person name="Young N.D."/>
            <person name="Nejsum P."/>
            <person name="von Samson-Himmelstjerna G."/>
            <person name="Boag P.R."/>
            <person name="Tan P."/>
            <person name="Li Q."/>
            <person name="Min J."/>
            <person name="Yang Y."/>
            <person name="Wang X."/>
            <person name="Fang X."/>
            <person name="Hall R.S."/>
            <person name="Hofmann A."/>
            <person name="Sternberg P.W."/>
            <person name="Jex A.R."/>
            <person name="Gasser R.B."/>
        </authorList>
    </citation>
    <scope>NUCLEOTIDE SEQUENCE [LARGE SCALE GENOMIC DNA]</scope>
    <source>
        <strain evidence="12">PN_DK_2014</strain>
    </source>
</reference>
<evidence type="ECO:0000256" key="9">
    <source>
        <dbReference type="SAM" id="MobiDB-lite"/>
    </source>
</evidence>
<feature type="compositionally biased region" description="Low complexity" evidence="9">
    <location>
        <begin position="322"/>
        <end position="336"/>
    </location>
</feature>
<dbReference type="AlphaFoldDB" id="A0A0B2USX3"/>
<evidence type="ECO:0000256" key="2">
    <source>
        <dbReference type="ARBA" id="ARBA00022771"/>
    </source>
</evidence>
<dbReference type="STRING" id="6265.A0A0B2USX3"/>
<dbReference type="InterPro" id="IPR001628">
    <property type="entry name" value="Znf_hrmn_rcpt"/>
</dbReference>
<evidence type="ECO:0000256" key="5">
    <source>
        <dbReference type="ARBA" id="ARBA00023125"/>
    </source>
</evidence>
<dbReference type="CDD" id="cd06969">
    <property type="entry name" value="NR_DBD_NGFI-B"/>
    <property type="match status" value="1"/>
</dbReference>
<dbReference type="SUPFAM" id="SSF48508">
    <property type="entry name" value="Nuclear receptor ligand-binding domain"/>
    <property type="match status" value="1"/>
</dbReference>
<keyword evidence="7 12" id="KW-0675">Receptor</keyword>
<dbReference type="GO" id="GO:0008270">
    <property type="term" value="F:zinc ion binding"/>
    <property type="evidence" value="ECO:0007669"/>
    <property type="project" value="UniProtKB-KW"/>
</dbReference>